<feature type="region of interest" description="Disordered" evidence="2">
    <location>
        <begin position="76"/>
        <end position="99"/>
    </location>
</feature>
<gene>
    <name evidence="3" type="ORF">SAMN04487864_11119</name>
</gene>
<sequence>MMYFNDVNNLNELKSRFRQWAFKLHPDKGGNEKEFSAMQQEYEARYRQLKRNEEEGIQSNRNAGADQRSTIWEDLRRKYHKGPSTGPKTGPTKRKKAHKPDDDGYFNIIEVLIHLDGIIIEQCGSWLWLSGNTKEHTKALKDAGCRLARKKKMWYWRPVDAACNYRRKRGYRTMAYIRKKYGSVKITAEEEMRYYF</sequence>
<dbReference type="Proteomes" id="UP000198943">
    <property type="component" value="Unassembled WGS sequence"/>
</dbReference>
<keyword evidence="4" id="KW-1185">Reference proteome</keyword>
<evidence type="ECO:0000313" key="3">
    <source>
        <dbReference type="EMBL" id="SDC60068.1"/>
    </source>
</evidence>
<evidence type="ECO:0008006" key="5">
    <source>
        <dbReference type="Google" id="ProtNLM"/>
    </source>
</evidence>
<dbReference type="OrthoDB" id="9779889at2"/>
<dbReference type="Gene3D" id="1.10.287.110">
    <property type="entry name" value="DnaJ domain"/>
    <property type="match status" value="1"/>
</dbReference>
<evidence type="ECO:0000313" key="4">
    <source>
        <dbReference type="Proteomes" id="UP000198943"/>
    </source>
</evidence>
<dbReference type="EMBL" id="FMYW01000011">
    <property type="protein sequence ID" value="SDC60068.1"/>
    <property type="molecule type" value="Genomic_DNA"/>
</dbReference>
<evidence type="ECO:0000256" key="2">
    <source>
        <dbReference type="SAM" id="MobiDB-lite"/>
    </source>
</evidence>
<protein>
    <recommendedName>
        <fullName evidence="5">J domain-containing protein</fullName>
    </recommendedName>
</protein>
<name>A0A1G6MWU4_9FIRM</name>
<organism evidence="3 4">
    <name type="scientific">Succiniclasticum ruminis</name>
    <dbReference type="NCBI Taxonomy" id="40841"/>
    <lineage>
        <taxon>Bacteria</taxon>
        <taxon>Bacillati</taxon>
        <taxon>Bacillota</taxon>
        <taxon>Negativicutes</taxon>
        <taxon>Acidaminococcales</taxon>
        <taxon>Acidaminococcaceae</taxon>
        <taxon>Succiniclasticum</taxon>
    </lineage>
</organism>
<keyword evidence="1" id="KW-0235">DNA replication</keyword>
<reference evidence="4" key="1">
    <citation type="submission" date="2016-10" db="EMBL/GenBank/DDBJ databases">
        <authorList>
            <person name="Varghese N."/>
            <person name="Submissions S."/>
        </authorList>
    </citation>
    <scope>NUCLEOTIDE SEQUENCE [LARGE SCALE GENOMIC DNA]</scope>
    <source>
        <strain evidence="4">DSM 11005</strain>
    </source>
</reference>
<dbReference type="AlphaFoldDB" id="A0A1G6MWU4"/>
<dbReference type="InterPro" id="IPR036869">
    <property type="entry name" value="J_dom_sf"/>
</dbReference>
<dbReference type="SUPFAM" id="SSF46565">
    <property type="entry name" value="Chaperone J-domain"/>
    <property type="match status" value="1"/>
</dbReference>
<dbReference type="RefSeq" id="WP_093730740.1">
    <property type="nucleotide sequence ID" value="NZ_FMYW01000011.1"/>
</dbReference>
<accession>A0A1G6MWU4</accession>
<proteinExistence type="predicted"/>
<dbReference type="GO" id="GO:0006260">
    <property type="term" value="P:DNA replication"/>
    <property type="evidence" value="ECO:0007669"/>
    <property type="project" value="UniProtKB-KW"/>
</dbReference>
<evidence type="ECO:0000256" key="1">
    <source>
        <dbReference type="ARBA" id="ARBA00022705"/>
    </source>
</evidence>